<feature type="compositionally biased region" description="Polar residues" evidence="2">
    <location>
        <begin position="40"/>
        <end position="50"/>
    </location>
</feature>
<gene>
    <name evidence="4" type="ORF">JYU34_003080</name>
</gene>
<keyword evidence="1" id="KW-0175">Coiled coil</keyword>
<dbReference type="Proteomes" id="UP000823941">
    <property type="component" value="Chromosome 5"/>
</dbReference>
<organism evidence="4 5">
    <name type="scientific">Plutella xylostella</name>
    <name type="common">Diamondback moth</name>
    <name type="synonym">Plutella maculipennis</name>
    <dbReference type="NCBI Taxonomy" id="51655"/>
    <lineage>
        <taxon>Eukaryota</taxon>
        <taxon>Metazoa</taxon>
        <taxon>Ecdysozoa</taxon>
        <taxon>Arthropoda</taxon>
        <taxon>Hexapoda</taxon>
        <taxon>Insecta</taxon>
        <taxon>Pterygota</taxon>
        <taxon>Neoptera</taxon>
        <taxon>Endopterygota</taxon>
        <taxon>Lepidoptera</taxon>
        <taxon>Glossata</taxon>
        <taxon>Ditrysia</taxon>
        <taxon>Yponomeutoidea</taxon>
        <taxon>Plutellidae</taxon>
        <taxon>Plutella</taxon>
    </lineage>
</organism>
<name>A0ABQ7QZ38_PLUXY</name>
<feature type="region of interest" description="Disordered" evidence="2">
    <location>
        <begin position="1"/>
        <end position="69"/>
    </location>
</feature>
<dbReference type="InterPro" id="IPR057251">
    <property type="entry name" value="FP_C"/>
</dbReference>
<protein>
    <recommendedName>
        <fullName evidence="3">FP protein C-terminal domain-containing protein</fullName>
    </recommendedName>
</protein>
<dbReference type="Gene3D" id="1.10.287.1490">
    <property type="match status" value="1"/>
</dbReference>
<reference evidence="4 5" key="1">
    <citation type="submission" date="2021-06" db="EMBL/GenBank/DDBJ databases">
        <title>A haploid diamondback moth (Plutella xylostella L.) genome assembly resolves 31 chromosomes and identifies a diamide resistance mutation.</title>
        <authorList>
            <person name="Ward C.M."/>
            <person name="Perry K.D."/>
            <person name="Baker G."/>
            <person name="Powis K."/>
            <person name="Heckel D.G."/>
            <person name="Baxter S.W."/>
        </authorList>
    </citation>
    <scope>NUCLEOTIDE SEQUENCE [LARGE SCALE GENOMIC DNA]</scope>
    <source>
        <strain evidence="4 5">LV</strain>
        <tissue evidence="4">Single pupa</tissue>
    </source>
</reference>
<keyword evidence="5" id="KW-1185">Reference proteome</keyword>
<evidence type="ECO:0000256" key="1">
    <source>
        <dbReference type="SAM" id="Coils"/>
    </source>
</evidence>
<proteinExistence type="predicted"/>
<feature type="coiled-coil region" evidence="1">
    <location>
        <begin position="84"/>
        <end position="160"/>
    </location>
</feature>
<sequence>MPRLRRSPPPLASPSTVREPQLGSNMFEALGSKDSEIENKLTSPVPTNSSRTKKRQRPSDSPTSEKDQFDQLRDELRDLFSSWKDEQGKILQNLMAEIREVKSQNQAIKTSNKEIEKSIDFLNSKFEDLKNQINSLEGERKQCRNMLTKIENKIQDLQCSSRSAGIEIRNMPMKDKETTTDLLEIISKIGKVVALEVSPTEIRDVYRLPGKAGSNKTIVAEFATVHKKQDVLLGIRSFNRSRRPDEKLNSTHLGLPGTKTPIYVADYLPPNYRKLAYMAREYAKNNGYKFCWISNGKIFLRRDAGSKQIPIISENCITNLNSMTQ</sequence>
<comment type="caution">
    <text evidence="4">The sequence shown here is derived from an EMBL/GenBank/DDBJ whole genome shotgun (WGS) entry which is preliminary data.</text>
</comment>
<evidence type="ECO:0000313" key="5">
    <source>
        <dbReference type="Proteomes" id="UP000823941"/>
    </source>
</evidence>
<dbReference type="EMBL" id="JAHIBW010000005">
    <property type="protein sequence ID" value="KAG7310314.1"/>
    <property type="molecule type" value="Genomic_DNA"/>
</dbReference>
<evidence type="ECO:0000256" key="2">
    <source>
        <dbReference type="SAM" id="MobiDB-lite"/>
    </source>
</evidence>
<feature type="domain" description="FP protein C-terminal" evidence="3">
    <location>
        <begin position="270"/>
        <end position="320"/>
    </location>
</feature>
<evidence type="ECO:0000313" key="4">
    <source>
        <dbReference type="EMBL" id="KAG7310314.1"/>
    </source>
</evidence>
<accession>A0ABQ7QZ38</accession>
<evidence type="ECO:0000259" key="3">
    <source>
        <dbReference type="Pfam" id="PF25298"/>
    </source>
</evidence>
<dbReference type="Pfam" id="PF25298">
    <property type="entry name" value="Baculo_FP_2nd"/>
    <property type="match status" value="1"/>
</dbReference>